<dbReference type="InterPro" id="IPR007497">
    <property type="entry name" value="SIMPL/DUF541"/>
</dbReference>
<feature type="chain" id="PRO_5021807558" evidence="1">
    <location>
        <begin position="23"/>
        <end position="245"/>
    </location>
</feature>
<proteinExistence type="predicted"/>
<organism evidence="2 3">
    <name type="scientific">Candidatus Acididesulfobacter diazotrophicus</name>
    <dbReference type="NCBI Taxonomy" id="2597226"/>
    <lineage>
        <taxon>Bacteria</taxon>
        <taxon>Deltaproteobacteria</taxon>
        <taxon>Candidatus Acidulodesulfobacterales</taxon>
        <taxon>Candidatus Acididesulfobacter</taxon>
    </lineage>
</organism>
<dbReference type="InterPro" id="IPR052022">
    <property type="entry name" value="26kDa_periplasmic_antigen"/>
</dbReference>
<dbReference type="Gene3D" id="3.30.70.2970">
    <property type="entry name" value="Protein of unknown function (DUF541), domain 2"/>
    <property type="match status" value="1"/>
</dbReference>
<dbReference type="Pfam" id="PF04402">
    <property type="entry name" value="SIMPL"/>
    <property type="match status" value="1"/>
</dbReference>
<evidence type="ECO:0000256" key="1">
    <source>
        <dbReference type="SAM" id="SignalP"/>
    </source>
</evidence>
<name>A0A519BJT9_9DELT</name>
<dbReference type="PANTHER" id="PTHR34387:SF2">
    <property type="entry name" value="SLR1258 PROTEIN"/>
    <property type="match status" value="1"/>
</dbReference>
<dbReference type="Gene3D" id="3.30.110.170">
    <property type="entry name" value="Protein of unknown function (DUF541), domain 1"/>
    <property type="match status" value="1"/>
</dbReference>
<gene>
    <name evidence="2" type="ORF">EVG15_10675</name>
</gene>
<keyword evidence="1" id="KW-0732">Signal</keyword>
<feature type="signal peptide" evidence="1">
    <location>
        <begin position="1"/>
        <end position="22"/>
    </location>
</feature>
<evidence type="ECO:0000313" key="2">
    <source>
        <dbReference type="EMBL" id="RZD17530.1"/>
    </source>
</evidence>
<dbReference type="PANTHER" id="PTHR34387">
    <property type="entry name" value="SLR1258 PROTEIN"/>
    <property type="match status" value="1"/>
</dbReference>
<accession>A0A519BJT9</accession>
<dbReference type="AlphaFoldDB" id="A0A519BJT9"/>
<dbReference type="GO" id="GO:0006974">
    <property type="term" value="P:DNA damage response"/>
    <property type="evidence" value="ECO:0007669"/>
    <property type="project" value="TreeGrafter"/>
</dbReference>
<reference evidence="2 3" key="1">
    <citation type="journal article" date="2019" name="ISME J.">
        <title>Insights into ecological role of a new deltaproteobacterial order Candidatus Acidulodesulfobacterales by metagenomics and metatranscriptomics.</title>
        <authorList>
            <person name="Tan S."/>
            <person name="Liu J."/>
            <person name="Fang Y."/>
            <person name="Hedlund B.P."/>
            <person name="Lian Z.H."/>
            <person name="Huang L.Y."/>
            <person name="Li J.T."/>
            <person name="Huang L.N."/>
            <person name="Li W.J."/>
            <person name="Jiang H.C."/>
            <person name="Dong H.L."/>
            <person name="Shu W.S."/>
        </authorList>
    </citation>
    <scope>NUCLEOTIDE SEQUENCE [LARGE SCALE GENOMIC DNA]</scope>
    <source>
        <strain evidence="2">AP1</strain>
    </source>
</reference>
<protein>
    <submittedName>
        <fullName evidence="2">DUF541 domain-containing protein</fullName>
    </submittedName>
</protein>
<sequence>MFKIIGFIIALCILAIPFSASAKSCNCNNSGIITASGSGTVKIKPDGSRLYVSINIFNKYHKIAYADLLNQARKVINHFESFNIAAYRKSKITYLIRTVQINISPNRIYKKGKWIIDGYNAIENLIIKVRGNKNTNNAILYLLKYKSTSINRIVPIVSNIEKYKIEAVKLAYKHAISKIKAVLKLTGVKSYAVKTVDIKSAVQRIFPVPVIMQAKTVNVGSKVYFPGRNKITADVFIKAKYKNAN</sequence>
<dbReference type="Proteomes" id="UP000319296">
    <property type="component" value="Unassembled WGS sequence"/>
</dbReference>
<comment type="caution">
    <text evidence="2">The sequence shown here is derived from an EMBL/GenBank/DDBJ whole genome shotgun (WGS) entry which is preliminary data.</text>
</comment>
<dbReference type="EMBL" id="SGBB01000035">
    <property type="protein sequence ID" value="RZD17530.1"/>
    <property type="molecule type" value="Genomic_DNA"/>
</dbReference>
<evidence type="ECO:0000313" key="3">
    <source>
        <dbReference type="Proteomes" id="UP000319296"/>
    </source>
</evidence>